<keyword evidence="2" id="KW-1185">Reference proteome</keyword>
<evidence type="ECO:0000313" key="2">
    <source>
        <dbReference type="Proteomes" id="UP001153069"/>
    </source>
</evidence>
<organism evidence="1 2">
    <name type="scientific">Seminavis robusta</name>
    <dbReference type="NCBI Taxonomy" id="568900"/>
    <lineage>
        <taxon>Eukaryota</taxon>
        <taxon>Sar</taxon>
        <taxon>Stramenopiles</taxon>
        <taxon>Ochrophyta</taxon>
        <taxon>Bacillariophyta</taxon>
        <taxon>Bacillariophyceae</taxon>
        <taxon>Bacillariophycidae</taxon>
        <taxon>Naviculales</taxon>
        <taxon>Naviculaceae</taxon>
        <taxon>Seminavis</taxon>
    </lineage>
</organism>
<comment type="caution">
    <text evidence="1">The sequence shown here is derived from an EMBL/GenBank/DDBJ whole genome shotgun (WGS) entry which is preliminary data.</text>
</comment>
<evidence type="ECO:0000313" key="1">
    <source>
        <dbReference type="EMBL" id="CAB9528533.1"/>
    </source>
</evidence>
<dbReference type="Proteomes" id="UP001153069">
    <property type="component" value="Unassembled WGS sequence"/>
</dbReference>
<gene>
    <name evidence="1" type="ORF">SEMRO_2249_G320730.1</name>
</gene>
<accession>A0A9N8HV66</accession>
<name>A0A9N8HV66_9STRA</name>
<dbReference type="AlphaFoldDB" id="A0A9N8HV66"/>
<reference evidence="1" key="1">
    <citation type="submission" date="2020-06" db="EMBL/GenBank/DDBJ databases">
        <authorList>
            <consortium name="Plant Systems Biology data submission"/>
        </authorList>
    </citation>
    <scope>NUCLEOTIDE SEQUENCE</scope>
    <source>
        <strain evidence="1">D6</strain>
    </source>
</reference>
<dbReference type="EMBL" id="CAICTM010002247">
    <property type="protein sequence ID" value="CAB9528533.1"/>
    <property type="molecule type" value="Genomic_DNA"/>
</dbReference>
<sequence length="144" mass="16187">MSTTWASWQACFQTSKADLVVDDSVTSAEARHMDLSSSSSFDHDMPQFAPYNRTLSQSSMPSLLESTSTMSFDEFLKIAFPQEQEPIAASLQAPPSCCEPDRASAKKKRKASVTTEILSFLREEFFQDAIAPARPHQRLRTIYR</sequence>
<proteinExistence type="predicted"/>
<protein>
    <submittedName>
        <fullName evidence="1">Uncharacterized protein</fullName>
    </submittedName>
</protein>